<evidence type="ECO:0000313" key="3">
    <source>
        <dbReference type="Proteomes" id="UP000184315"/>
    </source>
</evidence>
<dbReference type="RefSeq" id="WP_072721030.1">
    <property type="nucleotide sequence ID" value="NZ_LN889812.1"/>
</dbReference>
<dbReference type="EMBL" id="CZDF01000171">
    <property type="protein sequence ID" value="CUR34486.1"/>
    <property type="molecule type" value="Genomic_DNA"/>
</dbReference>
<dbReference type="InterPro" id="IPR001509">
    <property type="entry name" value="Epimerase_deHydtase"/>
</dbReference>
<keyword evidence="3" id="KW-1185">Reference proteome</keyword>
<gene>
    <name evidence="2" type="ORF">PL9214640493</name>
</gene>
<reference evidence="3" key="1">
    <citation type="submission" date="2015-10" db="EMBL/GenBank/DDBJ databases">
        <authorList>
            <person name="Regsiter A."/>
            <person name="william w."/>
        </authorList>
    </citation>
    <scope>NUCLEOTIDE SEQUENCE [LARGE SCALE GENOMIC DNA]</scope>
</reference>
<protein>
    <submittedName>
        <fullName evidence="2">NAD-dependent epimerase/dehydratase</fullName>
    </submittedName>
</protein>
<dbReference type="Gene3D" id="3.90.25.10">
    <property type="entry name" value="UDP-galactose 4-epimerase, domain 1"/>
    <property type="match status" value="1"/>
</dbReference>
<dbReference type="PANTHER" id="PTHR43245:SF13">
    <property type="entry name" value="UDP-D-APIOSE_UDP-D-XYLOSE SYNTHASE 2"/>
    <property type="match status" value="1"/>
</dbReference>
<dbReference type="AlphaFoldDB" id="A0A1J1LQG5"/>
<dbReference type="Proteomes" id="UP000184315">
    <property type="component" value="Unassembled WGS sequence"/>
</dbReference>
<dbReference type="Gene3D" id="3.40.50.720">
    <property type="entry name" value="NAD(P)-binding Rossmann-like Domain"/>
    <property type="match status" value="1"/>
</dbReference>
<sequence length="306" mass="33042">MRKILVTGGCGFIGSNLIDALIKNGHQVKVLDDLSTGKMENLNPDAQLTVGSITDADTVNSVMQDVDACFHLAAIASTQLSNQDWLGTHQVNLTGAINIFNSCRQTQIPIVYASSAAVYGTTEPTKIQESFPKKPLTAYGADKLGCELHAAVAGHIHGIPTCGLRFFNVYGPRQDPSSPYSGVISIFCDRITSGSPINIFGDGEQTRDFIFVEDVVRYLIAALDRTTTAAPVFNVCTGKGISINELARTAMLVANQTVPIKYQPLREGDIRHSIGDPTAANQYFNIQAETSIQEGLQKLFNSFNVN</sequence>
<evidence type="ECO:0000259" key="1">
    <source>
        <dbReference type="Pfam" id="PF01370"/>
    </source>
</evidence>
<dbReference type="InterPro" id="IPR050177">
    <property type="entry name" value="Lipid_A_modif_metabolic_enz"/>
</dbReference>
<organism evidence="2 3">
    <name type="scientific">Planktothrix tepida PCC 9214</name>
    <dbReference type="NCBI Taxonomy" id="671072"/>
    <lineage>
        <taxon>Bacteria</taxon>
        <taxon>Bacillati</taxon>
        <taxon>Cyanobacteriota</taxon>
        <taxon>Cyanophyceae</taxon>
        <taxon>Oscillatoriophycideae</taxon>
        <taxon>Oscillatoriales</taxon>
        <taxon>Microcoleaceae</taxon>
        <taxon>Planktothrix</taxon>
    </lineage>
</organism>
<evidence type="ECO:0000313" key="2">
    <source>
        <dbReference type="EMBL" id="CUR34486.1"/>
    </source>
</evidence>
<proteinExistence type="predicted"/>
<feature type="domain" description="NAD-dependent epimerase/dehydratase" evidence="1">
    <location>
        <begin position="4"/>
        <end position="236"/>
    </location>
</feature>
<dbReference type="STRING" id="671072.PL9214640493"/>
<dbReference type="Pfam" id="PF01370">
    <property type="entry name" value="Epimerase"/>
    <property type="match status" value="1"/>
</dbReference>
<dbReference type="InterPro" id="IPR036291">
    <property type="entry name" value="NAD(P)-bd_dom_sf"/>
</dbReference>
<accession>A0A1J1LQG5</accession>
<dbReference type="OrthoDB" id="9811743at2"/>
<dbReference type="PANTHER" id="PTHR43245">
    <property type="entry name" value="BIFUNCTIONAL POLYMYXIN RESISTANCE PROTEIN ARNA"/>
    <property type="match status" value="1"/>
</dbReference>
<name>A0A1J1LQG5_9CYAN</name>
<dbReference type="SUPFAM" id="SSF51735">
    <property type="entry name" value="NAD(P)-binding Rossmann-fold domains"/>
    <property type="match status" value="1"/>
</dbReference>